<accession>A0AA88YUL7</accession>
<gene>
    <name evidence="1" type="ORF">FSP39_023377</name>
</gene>
<organism evidence="1 2">
    <name type="scientific">Pinctada imbricata</name>
    <name type="common">Atlantic pearl-oyster</name>
    <name type="synonym">Pinctada martensii</name>
    <dbReference type="NCBI Taxonomy" id="66713"/>
    <lineage>
        <taxon>Eukaryota</taxon>
        <taxon>Metazoa</taxon>
        <taxon>Spiralia</taxon>
        <taxon>Lophotrochozoa</taxon>
        <taxon>Mollusca</taxon>
        <taxon>Bivalvia</taxon>
        <taxon>Autobranchia</taxon>
        <taxon>Pteriomorphia</taxon>
        <taxon>Pterioida</taxon>
        <taxon>Pterioidea</taxon>
        <taxon>Pteriidae</taxon>
        <taxon>Pinctada</taxon>
    </lineage>
</organism>
<evidence type="ECO:0000313" key="1">
    <source>
        <dbReference type="EMBL" id="KAK3109115.1"/>
    </source>
</evidence>
<dbReference type="Proteomes" id="UP001186944">
    <property type="component" value="Unassembled WGS sequence"/>
</dbReference>
<sequence length="405" mass="45971">MRKSNSNIANVLENDDVDVDKFLSSGKSFSEYNRDRMSSFFETKAEAEERQEHTSNKIMIGKKKPKVHVGNLEKYALNREAFAFHMQSLPPGSTVIWSNLARQFSLKNPSGICPANGGQIMKSIAADLGIDTSKFSSKTTNLKEYYSRVRRARQTLSRGLRMPANIPTINLHKKVKAKLKSKEIDIGEEVAPKIYKTNKIDTTGELTERDVTIYGRKLPLSKLLRTMYETQKNLGVVRQTSNEEFLALEEEEVKKRFERIGEECPHSIDEARTLLHTFETQRHIKMWHDHSDILNHSYVCFMVSSLYDPAFFLTDAEFSLNNPTRKSISVQAIVEKPMIYLLGQSKSSDVDQLSYTATRVEDLKNALGNQTSNVLRVFSGDGPARQFEAGHQRGGNYSCLCRIPS</sequence>
<reference evidence="1" key="1">
    <citation type="submission" date="2019-08" db="EMBL/GenBank/DDBJ databases">
        <title>The improved chromosome-level genome for the pearl oyster Pinctada fucata martensii using PacBio sequencing and Hi-C.</title>
        <authorList>
            <person name="Zheng Z."/>
        </authorList>
    </citation>
    <scope>NUCLEOTIDE SEQUENCE</scope>
    <source>
        <strain evidence="1">ZZ-2019</strain>
        <tissue evidence="1">Adductor muscle</tissue>
    </source>
</reference>
<dbReference type="EMBL" id="VSWD01000001">
    <property type="protein sequence ID" value="KAK3109115.1"/>
    <property type="molecule type" value="Genomic_DNA"/>
</dbReference>
<keyword evidence="2" id="KW-1185">Reference proteome</keyword>
<evidence type="ECO:0000313" key="2">
    <source>
        <dbReference type="Proteomes" id="UP001186944"/>
    </source>
</evidence>
<comment type="caution">
    <text evidence="1">The sequence shown here is derived from an EMBL/GenBank/DDBJ whole genome shotgun (WGS) entry which is preliminary data.</text>
</comment>
<protein>
    <submittedName>
        <fullName evidence="1">Uncharacterized protein</fullName>
    </submittedName>
</protein>
<dbReference type="AlphaFoldDB" id="A0AA88YUL7"/>
<proteinExistence type="predicted"/>
<name>A0AA88YUL7_PINIB</name>